<keyword evidence="9" id="KW-1185">Reference proteome</keyword>
<accession>A0A5N5J5W8</accession>
<dbReference type="AlphaFoldDB" id="A0A5N5J5W8"/>
<keyword evidence="6" id="KW-0012">Acyltransferase</keyword>
<dbReference type="InterPro" id="IPR014371">
    <property type="entry name" value="Oat_ACAT_DAG_ARE"/>
</dbReference>
<dbReference type="GO" id="GO:0009941">
    <property type="term" value="C:chloroplast envelope"/>
    <property type="evidence" value="ECO:0007669"/>
    <property type="project" value="TreeGrafter"/>
</dbReference>
<evidence type="ECO:0000256" key="2">
    <source>
        <dbReference type="ARBA" id="ARBA00005189"/>
    </source>
</evidence>
<protein>
    <recommendedName>
        <fullName evidence="3">diacylglycerol O-acyltransferase</fullName>
        <ecNumber evidence="3">2.3.1.20</ecNumber>
    </recommendedName>
</protein>
<name>A0A5N5J5W8_9ROSI</name>
<proteinExistence type="predicted"/>
<keyword evidence="7" id="KW-0812">Transmembrane</keyword>
<keyword evidence="5" id="KW-0256">Endoplasmic reticulum</keyword>
<dbReference type="PANTHER" id="PTHR10408:SF7">
    <property type="entry name" value="DIACYLGLYCEROL O-ACYLTRANSFERASE 1"/>
    <property type="match status" value="1"/>
</dbReference>
<dbReference type="Proteomes" id="UP000326939">
    <property type="component" value="Chromosome 18"/>
</dbReference>
<evidence type="ECO:0000256" key="1">
    <source>
        <dbReference type="ARBA" id="ARBA00004477"/>
    </source>
</evidence>
<feature type="transmembrane region" description="Helical" evidence="7">
    <location>
        <begin position="56"/>
        <end position="78"/>
    </location>
</feature>
<evidence type="ECO:0000313" key="9">
    <source>
        <dbReference type="Proteomes" id="UP000326939"/>
    </source>
</evidence>
<evidence type="ECO:0000256" key="5">
    <source>
        <dbReference type="ARBA" id="ARBA00022824"/>
    </source>
</evidence>
<evidence type="ECO:0000256" key="6">
    <source>
        <dbReference type="ARBA" id="ARBA00023315"/>
    </source>
</evidence>
<gene>
    <name evidence="8" type="ORF">DKX38_028098</name>
</gene>
<evidence type="ECO:0000256" key="7">
    <source>
        <dbReference type="SAM" id="Phobius"/>
    </source>
</evidence>
<reference evidence="9" key="1">
    <citation type="journal article" date="2019" name="Gigascience">
        <title>De novo genome assembly of the endangered Acer yangbiense, a plant species with extremely small populations endemic to Yunnan Province, China.</title>
        <authorList>
            <person name="Yang J."/>
            <person name="Wariss H.M."/>
            <person name="Tao L."/>
            <person name="Zhang R."/>
            <person name="Yun Q."/>
            <person name="Hollingsworth P."/>
            <person name="Dao Z."/>
            <person name="Luo G."/>
            <person name="Guo H."/>
            <person name="Ma Y."/>
            <person name="Sun W."/>
        </authorList>
    </citation>
    <scope>NUCLEOTIDE SEQUENCE [LARGE SCALE GENOMIC DNA]</scope>
    <source>
        <strain evidence="9">cv. br00</strain>
    </source>
</reference>
<feature type="transmembrane region" description="Helical" evidence="7">
    <location>
        <begin position="85"/>
        <end position="106"/>
    </location>
</feature>
<dbReference type="EMBL" id="VDCV01000018">
    <property type="protein sequence ID" value="KAB5514192.1"/>
    <property type="molecule type" value="Genomic_DNA"/>
</dbReference>
<comment type="subcellular location">
    <subcellularLocation>
        <location evidence="1">Endoplasmic reticulum membrane</location>
        <topology evidence="1">Multi-pass membrane protein</topology>
    </subcellularLocation>
</comment>
<keyword evidence="7" id="KW-1133">Transmembrane helix</keyword>
<dbReference type="EC" id="2.3.1.20" evidence="3"/>
<evidence type="ECO:0000256" key="3">
    <source>
        <dbReference type="ARBA" id="ARBA00013244"/>
    </source>
</evidence>
<dbReference type="GO" id="GO:0005789">
    <property type="term" value="C:endoplasmic reticulum membrane"/>
    <property type="evidence" value="ECO:0007669"/>
    <property type="project" value="UniProtKB-SubCell"/>
</dbReference>
<organism evidence="8 9">
    <name type="scientific">Salix brachista</name>
    <dbReference type="NCBI Taxonomy" id="2182728"/>
    <lineage>
        <taxon>Eukaryota</taxon>
        <taxon>Viridiplantae</taxon>
        <taxon>Streptophyta</taxon>
        <taxon>Embryophyta</taxon>
        <taxon>Tracheophyta</taxon>
        <taxon>Spermatophyta</taxon>
        <taxon>Magnoliopsida</taxon>
        <taxon>eudicotyledons</taxon>
        <taxon>Gunneridae</taxon>
        <taxon>Pentapetalae</taxon>
        <taxon>rosids</taxon>
        <taxon>fabids</taxon>
        <taxon>Malpighiales</taxon>
        <taxon>Salicaceae</taxon>
        <taxon>Saliceae</taxon>
        <taxon>Salix</taxon>
    </lineage>
</organism>
<dbReference type="PANTHER" id="PTHR10408">
    <property type="entry name" value="STEROL O-ACYLTRANSFERASE"/>
    <property type="match status" value="1"/>
</dbReference>
<keyword evidence="7" id="KW-0472">Membrane</keyword>
<sequence length="107" mass="12164">MVRHIYSPCLRNKIPKVTSLSLWTVTNTLFVRRLGYRHPGSHIPVSYPDGLNPISFPYATGVIISYGWGVALLISFLVSAVFHELCIAVPCHMFRLWAFIGIMFQVR</sequence>
<comment type="caution">
    <text evidence="8">The sequence shown here is derived from an EMBL/GenBank/DDBJ whole genome shotgun (WGS) entry which is preliminary data.</text>
</comment>
<comment type="pathway">
    <text evidence="2">Lipid metabolism.</text>
</comment>
<evidence type="ECO:0000313" key="8">
    <source>
        <dbReference type="EMBL" id="KAB5514192.1"/>
    </source>
</evidence>
<dbReference type="GO" id="GO:0019432">
    <property type="term" value="P:triglyceride biosynthetic process"/>
    <property type="evidence" value="ECO:0007669"/>
    <property type="project" value="TreeGrafter"/>
</dbReference>
<dbReference type="GO" id="GO:0004144">
    <property type="term" value="F:diacylglycerol O-acyltransferase activity"/>
    <property type="evidence" value="ECO:0007669"/>
    <property type="project" value="UniProtKB-EC"/>
</dbReference>
<keyword evidence="4" id="KW-0808">Transferase</keyword>
<evidence type="ECO:0000256" key="4">
    <source>
        <dbReference type="ARBA" id="ARBA00022679"/>
    </source>
</evidence>